<dbReference type="RefSeq" id="WP_408326371.1">
    <property type="nucleotide sequence ID" value="NZ_JAQQFH010000002.1"/>
</dbReference>
<sequence length="336" mass="37216">MQPYQREQLWFPCSLDILAWDDSFHALMLGDQMRMKAYEAAIKTAVKPGDIVVDLGTGTGILARWACEAGARRVYGIECNAKILDRAGIELARFGYGERFIGINALSYAVALPERADMIISEIIGNLGDNEDCARILGDARRRMLAPGGRMLPQQLATYLVPVSSMRLHRQVTDGVCHSVSRAQNISTLLGALGLNSPFDIYYDAILPRSTYLSPPQPARRFDFDQDSHATDYTLSLRFTASAAGTLTGFKGYFVAELCDGIVLDIEGSDHGDGRYSDSWKHAYLPLRQPLAVNKGDVIEVTLSRRAQNDTDSPFSCRYHWQATVRSTQSVERVPA</sequence>
<evidence type="ECO:0000313" key="3">
    <source>
        <dbReference type="EMBL" id="MFL9883170.1"/>
    </source>
</evidence>
<proteinExistence type="predicted"/>
<dbReference type="PANTHER" id="PTHR11006:SF53">
    <property type="entry name" value="PROTEIN ARGININE N-METHYLTRANSFERASE 3"/>
    <property type="match status" value="1"/>
</dbReference>
<keyword evidence="4" id="KW-1185">Reference proteome</keyword>
<dbReference type="InterPro" id="IPR029063">
    <property type="entry name" value="SAM-dependent_MTases_sf"/>
</dbReference>
<evidence type="ECO:0000259" key="1">
    <source>
        <dbReference type="Pfam" id="PF13649"/>
    </source>
</evidence>
<dbReference type="GO" id="GO:0032259">
    <property type="term" value="P:methylation"/>
    <property type="evidence" value="ECO:0007669"/>
    <property type="project" value="UniProtKB-KW"/>
</dbReference>
<dbReference type="PANTHER" id="PTHR11006">
    <property type="entry name" value="PROTEIN ARGININE N-METHYLTRANSFERASE"/>
    <property type="match status" value="1"/>
</dbReference>
<keyword evidence="3" id="KW-0489">Methyltransferase</keyword>
<reference evidence="3 4" key="1">
    <citation type="journal article" date="2024" name="Chem. Sci.">
        <title>Discovery of megapolipeptins by genome mining of a Burkholderiales bacteria collection.</title>
        <authorList>
            <person name="Paulo B.S."/>
            <person name="Recchia M.J.J."/>
            <person name="Lee S."/>
            <person name="Fergusson C.H."/>
            <person name="Romanowski S.B."/>
            <person name="Hernandez A."/>
            <person name="Krull N."/>
            <person name="Liu D.Y."/>
            <person name="Cavanagh H."/>
            <person name="Bos A."/>
            <person name="Gray C.A."/>
            <person name="Murphy B.T."/>
            <person name="Linington R.G."/>
            <person name="Eustaquio A.S."/>
        </authorList>
    </citation>
    <scope>NUCLEOTIDE SEQUENCE [LARGE SCALE GENOMIC DNA]</scope>
    <source>
        <strain evidence="3 4">RL16-012-BIC-B</strain>
    </source>
</reference>
<dbReference type="SUPFAM" id="SSF53335">
    <property type="entry name" value="S-adenosyl-L-methionine-dependent methyltransferases"/>
    <property type="match status" value="1"/>
</dbReference>
<dbReference type="Pfam" id="PF13649">
    <property type="entry name" value="Methyltransf_25"/>
    <property type="match status" value="1"/>
</dbReference>
<evidence type="ECO:0000259" key="2">
    <source>
        <dbReference type="Pfam" id="PF17286"/>
    </source>
</evidence>
<dbReference type="Gene3D" id="2.70.160.11">
    <property type="entry name" value="Hnrnp arginine n-methyltransferase1"/>
    <property type="match status" value="1"/>
</dbReference>
<dbReference type="PROSITE" id="PS51678">
    <property type="entry name" value="SAM_MT_PRMT"/>
    <property type="match status" value="1"/>
</dbReference>
<dbReference type="Pfam" id="PF17286">
    <property type="entry name" value="PRMT5_C"/>
    <property type="match status" value="1"/>
</dbReference>
<comment type="caution">
    <text evidence="3">The sequence shown here is derived from an EMBL/GenBank/DDBJ whole genome shotgun (WGS) entry which is preliminary data.</text>
</comment>
<protein>
    <submittedName>
        <fullName evidence="3">Methyltransferase domain-containing protein</fullName>
    </submittedName>
</protein>
<evidence type="ECO:0000313" key="4">
    <source>
        <dbReference type="Proteomes" id="UP001629249"/>
    </source>
</evidence>
<dbReference type="EMBL" id="JAQQFN010000005">
    <property type="protein sequence ID" value="MFL9883170.1"/>
    <property type="molecule type" value="Genomic_DNA"/>
</dbReference>
<dbReference type="CDD" id="cd02440">
    <property type="entry name" value="AdoMet_MTases"/>
    <property type="match status" value="1"/>
</dbReference>
<dbReference type="InterPro" id="IPR025799">
    <property type="entry name" value="Arg_MeTrfase"/>
</dbReference>
<accession>A0ABW8ZKN8</accession>
<dbReference type="GO" id="GO:0008168">
    <property type="term" value="F:methyltransferase activity"/>
    <property type="evidence" value="ECO:0007669"/>
    <property type="project" value="UniProtKB-KW"/>
</dbReference>
<dbReference type="InterPro" id="IPR035248">
    <property type="entry name" value="PRMT5_C"/>
</dbReference>
<feature type="domain" description="Methyltransferase" evidence="1">
    <location>
        <begin position="52"/>
        <end position="149"/>
    </location>
</feature>
<organism evidence="3 4">
    <name type="scientific">Paraburkholderia agricolaris</name>
    <dbReference type="NCBI Taxonomy" id="2152888"/>
    <lineage>
        <taxon>Bacteria</taxon>
        <taxon>Pseudomonadati</taxon>
        <taxon>Pseudomonadota</taxon>
        <taxon>Betaproteobacteria</taxon>
        <taxon>Burkholderiales</taxon>
        <taxon>Burkholderiaceae</taxon>
        <taxon>Paraburkholderia</taxon>
    </lineage>
</organism>
<keyword evidence="3" id="KW-0808">Transferase</keyword>
<feature type="domain" description="PRMT5 oligomerisation" evidence="2">
    <location>
        <begin position="157"/>
        <end position="310"/>
    </location>
</feature>
<name>A0ABW8ZKN8_9BURK</name>
<dbReference type="InterPro" id="IPR041698">
    <property type="entry name" value="Methyltransf_25"/>
</dbReference>
<dbReference type="Gene3D" id="3.40.50.150">
    <property type="entry name" value="Vaccinia Virus protein VP39"/>
    <property type="match status" value="1"/>
</dbReference>
<dbReference type="Proteomes" id="UP001629249">
    <property type="component" value="Unassembled WGS sequence"/>
</dbReference>
<gene>
    <name evidence="3" type="ORF">PQR66_09050</name>
</gene>